<gene>
    <name evidence="2" type="ORF">IEQ34_021741</name>
</gene>
<evidence type="ECO:0000313" key="2">
    <source>
        <dbReference type="EMBL" id="KAH0451049.1"/>
    </source>
</evidence>
<protein>
    <recommendedName>
        <fullName evidence="1">Bulb-type lectin domain-containing protein</fullName>
    </recommendedName>
</protein>
<dbReference type="AlphaFoldDB" id="A0AAV7FN74"/>
<dbReference type="InterPro" id="IPR001480">
    <property type="entry name" value="Bulb-type_lectin_dom"/>
</dbReference>
<evidence type="ECO:0000313" key="3">
    <source>
        <dbReference type="Proteomes" id="UP000775213"/>
    </source>
</evidence>
<dbReference type="Proteomes" id="UP000775213">
    <property type="component" value="Unassembled WGS sequence"/>
</dbReference>
<proteinExistence type="predicted"/>
<feature type="domain" description="Bulb-type lectin" evidence="1">
    <location>
        <begin position="65"/>
        <end position="149"/>
    </location>
</feature>
<organism evidence="2 3">
    <name type="scientific">Dendrobium chrysotoxum</name>
    <name type="common">Orchid</name>
    <dbReference type="NCBI Taxonomy" id="161865"/>
    <lineage>
        <taxon>Eukaryota</taxon>
        <taxon>Viridiplantae</taxon>
        <taxon>Streptophyta</taxon>
        <taxon>Embryophyta</taxon>
        <taxon>Tracheophyta</taxon>
        <taxon>Spermatophyta</taxon>
        <taxon>Magnoliopsida</taxon>
        <taxon>Liliopsida</taxon>
        <taxon>Asparagales</taxon>
        <taxon>Orchidaceae</taxon>
        <taxon>Epidendroideae</taxon>
        <taxon>Malaxideae</taxon>
        <taxon>Dendrobiinae</taxon>
        <taxon>Dendrobium</taxon>
    </lineage>
</organism>
<accession>A0AAV7FN74</accession>
<dbReference type="Gene3D" id="2.90.10.10">
    <property type="entry name" value="Bulb-type lectin domain"/>
    <property type="match status" value="1"/>
</dbReference>
<dbReference type="GO" id="GO:0051707">
    <property type="term" value="P:response to other organism"/>
    <property type="evidence" value="ECO:0007669"/>
    <property type="project" value="UniProtKB-ARBA"/>
</dbReference>
<dbReference type="PROSITE" id="PS50927">
    <property type="entry name" value="BULB_LECTIN"/>
    <property type="match status" value="1"/>
</dbReference>
<sequence>MWISSNANSKVGKHVAVLRLDGQVSIFGPVVWSTADVRDSVSIGSNNNSEIVPPIKNLKNRPLIYNLIFSDQVLYDNGKLSDNGYSFIMKDDCELVLQNSSGLVSWRTGTKGNGKYCFARLNHKGELAIKDDDYELVWHNWATETAPVG</sequence>
<keyword evidence="3" id="KW-1185">Reference proteome</keyword>
<dbReference type="InterPro" id="IPR036426">
    <property type="entry name" value="Bulb-type_lectin_dom_sf"/>
</dbReference>
<reference evidence="2 3" key="1">
    <citation type="journal article" date="2021" name="Hortic Res">
        <title>Chromosome-scale assembly of the Dendrobium chrysotoxum genome enhances the understanding of orchid evolution.</title>
        <authorList>
            <person name="Zhang Y."/>
            <person name="Zhang G.Q."/>
            <person name="Zhang D."/>
            <person name="Liu X.D."/>
            <person name="Xu X.Y."/>
            <person name="Sun W.H."/>
            <person name="Yu X."/>
            <person name="Zhu X."/>
            <person name="Wang Z.W."/>
            <person name="Zhao X."/>
            <person name="Zhong W.Y."/>
            <person name="Chen H."/>
            <person name="Yin W.L."/>
            <person name="Huang T."/>
            <person name="Niu S.C."/>
            <person name="Liu Z.J."/>
        </authorList>
    </citation>
    <scope>NUCLEOTIDE SEQUENCE [LARGE SCALE GENOMIC DNA]</scope>
    <source>
        <strain evidence="2">Lindl</strain>
    </source>
</reference>
<dbReference type="SUPFAM" id="SSF51110">
    <property type="entry name" value="alpha-D-mannose-specific plant lectins"/>
    <property type="match status" value="1"/>
</dbReference>
<dbReference type="EMBL" id="JAGFBR010000018">
    <property type="protein sequence ID" value="KAH0451049.1"/>
    <property type="molecule type" value="Genomic_DNA"/>
</dbReference>
<name>A0AAV7FN74_DENCH</name>
<comment type="caution">
    <text evidence="2">The sequence shown here is derived from an EMBL/GenBank/DDBJ whole genome shotgun (WGS) entry which is preliminary data.</text>
</comment>
<evidence type="ECO:0000259" key="1">
    <source>
        <dbReference type="PROSITE" id="PS50927"/>
    </source>
</evidence>